<name>A0A9P1BRL1_9DINO</name>
<protein>
    <submittedName>
        <fullName evidence="4">Xaa-Pro dipeptidase</fullName>
    </submittedName>
</protein>
<evidence type="ECO:0000313" key="2">
    <source>
        <dbReference type="EMBL" id="CAI3977970.1"/>
    </source>
</evidence>
<accession>A0A9P1BRL1</accession>
<reference evidence="3" key="2">
    <citation type="submission" date="2024-04" db="EMBL/GenBank/DDBJ databases">
        <authorList>
            <person name="Chen Y."/>
            <person name="Shah S."/>
            <person name="Dougan E. K."/>
            <person name="Thang M."/>
            <person name="Chan C."/>
        </authorList>
    </citation>
    <scope>NUCLEOTIDE SEQUENCE [LARGE SCALE GENOMIC DNA]</scope>
</reference>
<comment type="caution">
    <text evidence="2">The sequence shown here is derived from an EMBL/GenBank/DDBJ whole genome shotgun (WGS) entry which is preliminary data.</text>
</comment>
<dbReference type="EMBL" id="CAMXCT010000379">
    <property type="protein sequence ID" value="CAI3977970.1"/>
    <property type="molecule type" value="Genomic_DNA"/>
</dbReference>
<feature type="signal peptide" evidence="1">
    <location>
        <begin position="1"/>
        <end position="22"/>
    </location>
</feature>
<proteinExistence type="predicted"/>
<reference evidence="2" key="1">
    <citation type="submission" date="2022-10" db="EMBL/GenBank/DDBJ databases">
        <authorList>
            <person name="Chen Y."/>
            <person name="Dougan E. K."/>
            <person name="Chan C."/>
            <person name="Rhodes N."/>
            <person name="Thang M."/>
        </authorList>
    </citation>
    <scope>NUCLEOTIDE SEQUENCE</scope>
</reference>
<dbReference type="Proteomes" id="UP001152797">
    <property type="component" value="Unassembled WGS sequence"/>
</dbReference>
<dbReference type="EMBL" id="CAMXCT020000379">
    <property type="protein sequence ID" value="CAL1131345.1"/>
    <property type="molecule type" value="Genomic_DNA"/>
</dbReference>
<dbReference type="OrthoDB" id="10261878at2759"/>
<evidence type="ECO:0000313" key="5">
    <source>
        <dbReference type="Proteomes" id="UP001152797"/>
    </source>
</evidence>
<dbReference type="AlphaFoldDB" id="A0A9P1BRL1"/>
<keyword evidence="5" id="KW-1185">Reference proteome</keyword>
<sequence length="643" mass="71798">MMMVSCRQFSLLLATYAARASAFCNWCYLGSCLVDFPNEFCISTCQKPPMEDGIDWQQSEGLFLQALEALETLDMYPSLAPTSVEHKKWLGFYFESIEMGRGCEAAALTAELLTVAFLNSETVEEVYQVLSLTDAHLDPDSWVPKWFLSLADPTSICLSGWHVFFRAVGKALEFGTELAACQSEQMFAYTQEALGLLAAAAESAKDLQMLLPTSWQQAVGQRILKDRLRHGFELLSKAPHDAEMPLACLRGIAAEAAKVCADIAEMSRAQDWMIQRLQWPKLPGSGPAASTTDDAHRRIAVCVVGQPRAMFGTWFGPLATQLLHSLCPLTAGRPRISLFFVLATQPRIGLHSDVAPMMLEALQGLLESIQCPHDFDKSHTFGSLSEADLWLDLRDDATDADLEDLAEAYPEDAWWHAEGDGRLKWVRQLQNLARCHHFLEMEGANVFDWVVILRPDLLHLVPLPELNIDPGHHMIVADSGMQMTPQGGYLEGFDRVLAMSGRVARAFLLEPLLALENRTFVQLHPSCLKCSGWRSPGVKLTPEKHFANVFWAYQRTLELQIAYEWRQPLVLSEKGCINLLPCEGPGPCPMILPRWARRLVLAHTCWQVKDEEAATTWAQGGSTEAIPELVQNVLVEIFPDFRG</sequence>
<evidence type="ECO:0000256" key="1">
    <source>
        <dbReference type="SAM" id="SignalP"/>
    </source>
</evidence>
<keyword evidence="1" id="KW-0732">Signal</keyword>
<gene>
    <name evidence="2" type="ORF">C1SCF055_LOCUS6064</name>
</gene>
<evidence type="ECO:0000313" key="3">
    <source>
        <dbReference type="EMBL" id="CAL1131345.1"/>
    </source>
</evidence>
<feature type="chain" id="PRO_5043269711" evidence="1">
    <location>
        <begin position="23"/>
        <end position="643"/>
    </location>
</feature>
<organism evidence="2">
    <name type="scientific">Cladocopium goreaui</name>
    <dbReference type="NCBI Taxonomy" id="2562237"/>
    <lineage>
        <taxon>Eukaryota</taxon>
        <taxon>Sar</taxon>
        <taxon>Alveolata</taxon>
        <taxon>Dinophyceae</taxon>
        <taxon>Suessiales</taxon>
        <taxon>Symbiodiniaceae</taxon>
        <taxon>Cladocopium</taxon>
    </lineage>
</organism>
<dbReference type="EMBL" id="CAMXCT030000379">
    <property type="protein sequence ID" value="CAL4765282.1"/>
    <property type="molecule type" value="Genomic_DNA"/>
</dbReference>
<evidence type="ECO:0000313" key="4">
    <source>
        <dbReference type="EMBL" id="CAL4765282.1"/>
    </source>
</evidence>